<organism evidence="2 3">
    <name type="scientific">Dysgonomonas termitidis</name>
    <dbReference type="NCBI Taxonomy" id="1516126"/>
    <lineage>
        <taxon>Bacteria</taxon>
        <taxon>Pseudomonadati</taxon>
        <taxon>Bacteroidota</taxon>
        <taxon>Bacteroidia</taxon>
        <taxon>Bacteroidales</taxon>
        <taxon>Dysgonomonadaceae</taxon>
        <taxon>Dysgonomonas</taxon>
    </lineage>
</organism>
<comment type="caution">
    <text evidence="2">The sequence shown here is derived from an EMBL/GenBank/DDBJ whole genome shotgun (WGS) entry which is preliminary data.</text>
</comment>
<proteinExistence type="predicted"/>
<dbReference type="EMBL" id="JBHSGN010000050">
    <property type="protein sequence ID" value="MFC4673266.1"/>
    <property type="molecule type" value="Genomic_DNA"/>
</dbReference>
<dbReference type="RefSeq" id="WP_379994505.1">
    <property type="nucleotide sequence ID" value="NZ_JBHSGN010000050.1"/>
</dbReference>
<reference evidence="3" key="1">
    <citation type="journal article" date="2019" name="Int. J. Syst. Evol. Microbiol.">
        <title>The Global Catalogue of Microorganisms (GCM) 10K type strain sequencing project: providing services to taxonomists for standard genome sequencing and annotation.</title>
        <authorList>
            <consortium name="The Broad Institute Genomics Platform"/>
            <consortium name="The Broad Institute Genome Sequencing Center for Infectious Disease"/>
            <person name="Wu L."/>
            <person name="Ma J."/>
        </authorList>
    </citation>
    <scope>NUCLEOTIDE SEQUENCE [LARGE SCALE GENOMIC DNA]</scope>
    <source>
        <strain evidence="3">CCUG 66188</strain>
    </source>
</reference>
<name>A0ABV9KUC6_9BACT</name>
<dbReference type="Proteomes" id="UP001596023">
    <property type="component" value="Unassembled WGS sequence"/>
</dbReference>
<evidence type="ECO:0000256" key="1">
    <source>
        <dbReference type="SAM" id="Coils"/>
    </source>
</evidence>
<keyword evidence="1" id="KW-0175">Coiled coil</keyword>
<accession>A0ABV9KUC6</accession>
<gene>
    <name evidence="2" type="ORF">ACFO6W_06150</name>
</gene>
<evidence type="ECO:0000313" key="2">
    <source>
        <dbReference type="EMBL" id="MFC4673266.1"/>
    </source>
</evidence>
<evidence type="ECO:0000313" key="3">
    <source>
        <dbReference type="Proteomes" id="UP001596023"/>
    </source>
</evidence>
<protein>
    <submittedName>
        <fullName evidence="2">Uncharacterized protein</fullName>
    </submittedName>
</protein>
<keyword evidence="3" id="KW-1185">Reference proteome</keyword>
<feature type="coiled-coil region" evidence="1">
    <location>
        <begin position="139"/>
        <end position="166"/>
    </location>
</feature>
<sequence>MYYTEPYRKIEFTAKYQQQEKVYQLFVTALKAIKPIIAQYDGKVVNVRLVKSAKEVIKGVYISLSGNTISISVDSLTRMYKSGNTPGNGNIDKSNCDFTISTDENKRLDSVKTIETINEEINYLISEITAILNDISFNYDKEVEEYKKLKQAIKDYEQRFSNRLKRYIRID</sequence>